<accession>A0A0R2NCL6</accession>
<protein>
    <submittedName>
        <fullName evidence="2">Membrane protein</fullName>
    </submittedName>
</protein>
<evidence type="ECO:0000256" key="1">
    <source>
        <dbReference type="SAM" id="Phobius"/>
    </source>
</evidence>
<reference evidence="2 3" key="1">
    <citation type="journal article" date="2015" name="Genome Announc.">
        <title>Expanding the biotechnology potential of lactobacilli through comparative genomics of 213 strains and associated genera.</title>
        <authorList>
            <person name="Sun Z."/>
            <person name="Harris H.M."/>
            <person name="McCann A."/>
            <person name="Guo C."/>
            <person name="Argimon S."/>
            <person name="Zhang W."/>
            <person name="Yang X."/>
            <person name="Jeffery I.B."/>
            <person name="Cooney J.C."/>
            <person name="Kagawa T.F."/>
            <person name="Liu W."/>
            <person name="Song Y."/>
            <person name="Salvetti E."/>
            <person name="Wrobel A."/>
            <person name="Rasinkangas P."/>
            <person name="Parkhill J."/>
            <person name="Rea M.C."/>
            <person name="O'Sullivan O."/>
            <person name="Ritari J."/>
            <person name="Douillard F.P."/>
            <person name="Paul Ross R."/>
            <person name="Yang R."/>
            <person name="Briner A.E."/>
            <person name="Felis G.E."/>
            <person name="de Vos W.M."/>
            <person name="Barrangou R."/>
            <person name="Klaenhammer T.R."/>
            <person name="Caufield P.W."/>
            <person name="Cui Y."/>
            <person name="Zhang H."/>
            <person name="O'Toole P.W."/>
        </authorList>
    </citation>
    <scope>NUCLEOTIDE SEQUENCE [LARGE SCALE GENOMIC DNA]</scope>
    <source>
        <strain evidence="2 3">DSM 23026</strain>
    </source>
</reference>
<organism evidence="2 3">
    <name type="scientific">Pediococcus argentinicus</name>
    <dbReference type="NCBI Taxonomy" id="480391"/>
    <lineage>
        <taxon>Bacteria</taxon>
        <taxon>Bacillati</taxon>
        <taxon>Bacillota</taxon>
        <taxon>Bacilli</taxon>
        <taxon>Lactobacillales</taxon>
        <taxon>Lactobacillaceae</taxon>
        <taxon>Pediococcus</taxon>
    </lineage>
</organism>
<comment type="caution">
    <text evidence="2">The sequence shown here is derived from an EMBL/GenBank/DDBJ whole genome shotgun (WGS) entry which is preliminary data.</text>
</comment>
<keyword evidence="1" id="KW-1133">Transmembrane helix</keyword>
<feature type="transmembrane region" description="Helical" evidence="1">
    <location>
        <begin position="60"/>
        <end position="81"/>
    </location>
</feature>
<proteinExistence type="predicted"/>
<dbReference type="InterPro" id="IPR010699">
    <property type="entry name" value="DUF1275"/>
</dbReference>
<dbReference type="Pfam" id="PF06912">
    <property type="entry name" value="DUF1275"/>
    <property type="match status" value="1"/>
</dbReference>
<evidence type="ECO:0000313" key="3">
    <source>
        <dbReference type="Proteomes" id="UP000051249"/>
    </source>
</evidence>
<keyword evidence="1" id="KW-0472">Membrane</keyword>
<feature type="transmembrane region" description="Helical" evidence="1">
    <location>
        <begin position="93"/>
        <end position="114"/>
    </location>
</feature>
<dbReference type="PANTHER" id="PTHR37314">
    <property type="entry name" value="SLR0142 PROTEIN"/>
    <property type="match status" value="1"/>
</dbReference>
<name>A0A0R2NCL6_9LACO</name>
<keyword evidence="1" id="KW-0812">Transmembrane</keyword>
<dbReference type="PANTHER" id="PTHR37314:SF4">
    <property type="entry name" value="UPF0700 TRANSMEMBRANE PROTEIN YOAK"/>
    <property type="match status" value="1"/>
</dbReference>
<feature type="transmembrane region" description="Helical" evidence="1">
    <location>
        <begin position="180"/>
        <end position="213"/>
    </location>
</feature>
<dbReference type="RefSeq" id="WP_057800417.1">
    <property type="nucleotide sequence ID" value="NZ_BJZZ01000045.1"/>
</dbReference>
<dbReference type="EMBL" id="JQCQ01000043">
    <property type="protein sequence ID" value="KRO22000.1"/>
    <property type="molecule type" value="Genomic_DNA"/>
</dbReference>
<sequence>MERTQFPIHERLVSGTLLAMAAGGLDSYSYLLHGNVFAGLQTGNLILLGTNIGSGHFGELWHYIFAILMFMIGAVIVRHLQSFYSNEIKLSRQAVVVMYEIALLAVVLVVGRYVPDVLASGILSLAAAAQLQEFRKLKGGPFTSLMMTGNLRTVSEGVYDFIVKHDSKALKKSADMGSIILSFVLGALVMGFLVSLINVFAIAFSMVPLIIFLIRLR</sequence>
<dbReference type="Proteomes" id="UP000051249">
    <property type="component" value="Unassembled WGS sequence"/>
</dbReference>
<evidence type="ECO:0000313" key="2">
    <source>
        <dbReference type="EMBL" id="KRO22000.1"/>
    </source>
</evidence>
<gene>
    <name evidence="2" type="ORF">IV88_GL001319</name>
</gene>
<dbReference type="AlphaFoldDB" id="A0A0R2NCL6"/>
<keyword evidence="3" id="KW-1185">Reference proteome</keyword>
<feature type="transmembrane region" description="Helical" evidence="1">
    <location>
        <begin position="12"/>
        <end position="31"/>
    </location>
</feature>
<dbReference type="PATRIC" id="fig|480391.4.peg.1341"/>
<dbReference type="OrthoDB" id="7057004at2"/>